<dbReference type="InterPro" id="IPR035969">
    <property type="entry name" value="Rab-GAP_TBC_sf"/>
</dbReference>
<evidence type="ECO:0000256" key="3">
    <source>
        <dbReference type="SAM" id="Coils"/>
    </source>
</evidence>
<feature type="region of interest" description="Disordered" evidence="4">
    <location>
        <begin position="212"/>
        <end position="272"/>
    </location>
</feature>
<dbReference type="Pfam" id="PF11830">
    <property type="entry name" value="DUF3350"/>
    <property type="match status" value="1"/>
</dbReference>
<feature type="region of interest" description="Disordered" evidence="4">
    <location>
        <begin position="559"/>
        <end position="597"/>
    </location>
</feature>
<feature type="compositionally biased region" description="Polar residues" evidence="4">
    <location>
        <begin position="666"/>
        <end position="675"/>
    </location>
</feature>
<keyword evidence="3" id="KW-0175">Coiled coil</keyword>
<reference evidence="6" key="2">
    <citation type="submission" date="2023-03" db="EMBL/GenBank/DDBJ databases">
        <authorList>
            <person name="Inwood S.N."/>
            <person name="Skelly J.G."/>
            <person name="Guhlin J."/>
            <person name="Harrop T.W.R."/>
            <person name="Goldson S.G."/>
            <person name="Dearden P.K."/>
        </authorList>
    </citation>
    <scope>NUCLEOTIDE SEQUENCE</scope>
    <source>
        <strain evidence="6">Irish</strain>
        <tissue evidence="6">Whole body</tissue>
    </source>
</reference>
<dbReference type="InterPro" id="IPR011993">
    <property type="entry name" value="PH-like_dom_sf"/>
</dbReference>
<dbReference type="Gene3D" id="2.30.29.30">
    <property type="entry name" value="Pleckstrin-homology domain (PH domain)/Phosphotyrosine-binding domain (PTB)"/>
    <property type="match status" value="1"/>
</dbReference>
<evidence type="ECO:0000256" key="1">
    <source>
        <dbReference type="ARBA" id="ARBA00022468"/>
    </source>
</evidence>
<feature type="compositionally biased region" description="Polar residues" evidence="4">
    <location>
        <begin position="1382"/>
        <end position="1394"/>
    </location>
</feature>
<feature type="domain" description="Rab-GAP TBC" evidence="5">
    <location>
        <begin position="764"/>
        <end position="960"/>
    </location>
</feature>
<comment type="caution">
    <text evidence="6">The sequence shown here is derived from an EMBL/GenBank/DDBJ whole genome shotgun (WGS) entry which is preliminary data.</text>
</comment>
<organism evidence="6 7">
    <name type="scientific">Microctonus aethiopoides</name>
    <dbReference type="NCBI Taxonomy" id="144406"/>
    <lineage>
        <taxon>Eukaryota</taxon>
        <taxon>Metazoa</taxon>
        <taxon>Ecdysozoa</taxon>
        <taxon>Arthropoda</taxon>
        <taxon>Hexapoda</taxon>
        <taxon>Insecta</taxon>
        <taxon>Pterygota</taxon>
        <taxon>Neoptera</taxon>
        <taxon>Endopterygota</taxon>
        <taxon>Hymenoptera</taxon>
        <taxon>Apocrita</taxon>
        <taxon>Ichneumonoidea</taxon>
        <taxon>Braconidae</taxon>
        <taxon>Euphorinae</taxon>
        <taxon>Microctonus</taxon>
    </lineage>
</organism>
<dbReference type="SMART" id="SM00462">
    <property type="entry name" value="PTB"/>
    <property type="match status" value="1"/>
</dbReference>
<feature type="region of interest" description="Disordered" evidence="4">
    <location>
        <begin position="1366"/>
        <end position="1394"/>
    </location>
</feature>
<feature type="region of interest" description="Disordered" evidence="4">
    <location>
        <begin position="652"/>
        <end position="678"/>
    </location>
</feature>
<dbReference type="PANTHER" id="PTHR47219:SF16">
    <property type="entry name" value="GTPASE ACTIVATING PROTEIN"/>
    <property type="match status" value="1"/>
</dbReference>
<evidence type="ECO:0000313" key="6">
    <source>
        <dbReference type="EMBL" id="KAK0177876.1"/>
    </source>
</evidence>
<accession>A0AA39FYE4</accession>
<feature type="compositionally biased region" description="Low complexity" evidence="4">
    <location>
        <begin position="237"/>
        <end position="257"/>
    </location>
</feature>
<keyword evidence="1" id="KW-0343">GTPase activation</keyword>
<feature type="compositionally biased region" description="Basic and acidic residues" evidence="4">
    <location>
        <begin position="653"/>
        <end position="662"/>
    </location>
</feature>
<evidence type="ECO:0000256" key="4">
    <source>
        <dbReference type="SAM" id="MobiDB-lite"/>
    </source>
</evidence>
<proteinExistence type="predicted"/>
<reference evidence="6" key="1">
    <citation type="journal article" date="2023" name="bioRxiv">
        <title>Scaffold-level genome assemblies of two parasitoid biocontrol wasps reveal the parthenogenesis mechanism and an associated novel virus.</title>
        <authorList>
            <person name="Inwood S."/>
            <person name="Skelly J."/>
            <person name="Guhlin J."/>
            <person name="Harrop T."/>
            <person name="Goldson S."/>
            <person name="Dearden P."/>
        </authorList>
    </citation>
    <scope>NUCLEOTIDE SEQUENCE</scope>
    <source>
        <strain evidence="6">Irish</strain>
        <tissue evidence="6">Whole body</tissue>
    </source>
</reference>
<dbReference type="Pfam" id="PF00566">
    <property type="entry name" value="RabGAP-TBC"/>
    <property type="match status" value="1"/>
</dbReference>
<dbReference type="SMART" id="SM00164">
    <property type="entry name" value="TBC"/>
    <property type="match status" value="1"/>
</dbReference>
<evidence type="ECO:0000259" key="5">
    <source>
        <dbReference type="PROSITE" id="PS50086"/>
    </source>
</evidence>
<dbReference type="CDD" id="cd01269">
    <property type="entry name" value="PTB_TBC1D1_like"/>
    <property type="match status" value="1"/>
</dbReference>
<dbReference type="FunFam" id="1.10.10.2750:FF:000002">
    <property type="entry name" value="TBC1 domain family member 4"/>
    <property type="match status" value="1"/>
</dbReference>
<feature type="compositionally biased region" description="Low complexity" evidence="4">
    <location>
        <begin position="569"/>
        <end position="580"/>
    </location>
</feature>
<dbReference type="InterPro" id="IPR006020">
    <property type="entry name" value="PTB/PI_dom"/>
</dbReference>
<dbReference type="PROSITE" id="PS50086">
    <property type="entry name" value="TBC_RABGAP"/>
    <property type="match status" value="1"/>
</dbReference>
<feature type="coiled-coil region" evidence="3">
    <location>
        <begin position="1039"/>
        <end position="1066"/>
    </location>
</feature>
<dbReference type="Gene3D" id="1.10.472.80">
    <property type="entry name" value="Ypt/Rab-GAP domain of gyp1p, domain 3"/>
    <property type="match status" value="1"/>
</dbReference>
<dbReference type="Gene3D" id="1.10.8.270">
    <property type="entry name" value="putative rabgap domain of human tbc1 domain family member 14 like domains"/>
    <property type="match status" value="1"/>
</dbReference>
<gene>
    <name evidence="6" type="ORF">PV328_001883</name>
</gene>
<feature type="region of interest" description="Disordered" evidence="4">
    <location>
        <begin position="1157"/>
        <end position="1184"/>
    </location>
</feature>
<dbReference type="EMBL" id="JAQQBS010000001">
    <property type="protein sequence ID" value="KAK0177876.1"/>
    <property type="molecule type" value="Genomic_DNA"/>
</dbReference>
<keyword evidence="2" id="KW-0597">Phosphoprotein</keyword>
<dbReference type="InterPro" id="IPR050302">
    <property type="entry name" value="Rab_GAP_TBC_domain"/>
</dbReference>
<name>A0AA39FYE4_9HYME</name>
<protein>
    <recommendedName>
        <fullName evidence="5">Rab-GAP TBC domain-containing protein</fullName>
    </recommendedName>
</protein>
<feature type="compositionally biased region" description="Polar residues" evidence="4">
    <location>
        <begin position="223"/>
        <end position="236"/>
    </location>
</feature>
<evidence type="ECO:0000256" key="2">
    <source>
        <dbReference type="ARBA" id="ARBA00022553"/>
    </source>
</evidence>
<dbReference type="SUPFAM" id="SSF47923">
    <property type="entry name" value="Ypt/Rab-GAP domain of gyp1p"/>
    <property type="match status" value="2"/>
</dbReference>
<dbReference type="Proteomes" id="UP001168990">
    <property type="component" value="Unassembled WGS sequence"/>
</dbReference>
<dbReference type="FunFam" id="1.10.472.80:FF:000043">
    <property type="entry name" value="Pollux, isoform A"/>
    <property type="match status" value="1"/>
</dbReference>
<evidence type="ECO:0000313" key="7">
    <source>
        <dbReference type="Proteomes" id="UP001168990"/>
    </source>
</evidence>
<dbReference type="Gene3D" id="1.10.10.2750">
    <property type="match status" value="1"/>
</dbReference>
<sequence length="1394" mass="157301">MKLVPAVYLGYTAIDRRFSSPMLPWITKEIKRRSNHERVNLHVASGYISAYTNDKEEPLFRHSLNGTSKPQPIAANSQDSRGGNFLYLIKGDDGLYYYHLFKVENAETVQELFTAMKEQSSSTRVDRDRDLQRSHSSAAALTTIGAADISPSSSHFFEVLYIGKIKLSHQKVPESFIDDALIKFKAHGLEKSKSTASNLLAECQQLRRQAHLTAANEKRRGSGDSSASELGSTDNMSSSSIISPTTPLGITTTLGGSVESLPPSSNKDIDTQDNAQLIKKGNNSTIAVPEMMRNRAASTGSVLGPRRDSAIKGNEEHNRTMLFQVGRYDLRLISPDRKQVLFHKQLKDIASCVQGLKNPEHFGFICREIAAEGFIGYIFKCQSASVADDLVGAITQAFIATCHGNGSKKDRHPVFSCEHCPMVWYNKLCQEIESQSDKKVQNIIFSRMEMLPEDEQEIVVTKYKGAEAASDAGRVFSLREQNQFLMLLLRAHCESKQSRHVHDTAENRSEFLNQYLSVGVGSTIFMKAKRSLTNSFDHLMKRKGSRDDFGIGWHSVRETNSVSKSERQSPVGSGSSPTTGDIPSESNRPRSLRVSPEQQLVVNTGLKSPMMDIFFKVGNSPKMSPTELEESSRIQSSGSWRQAILNRVVTPGKDQDMRDNGDNARGVNSQTNSRITPKRTKAELRELWKKAINQQVILIRMEKENTRLRVRQKEATLKRIKLEYDELRSCARELVEVWDLLVSKESRISTKCDNQMLLQAIKQGVPKGKRGEVWQFLAEQFCLKQPPMDTHDFPNYNIPYDLILKQLTSQQHAILIDLGRTFPNHPFFSSALGPGQLALFNLLKAYSLLDHEVGYCQGLSFVAGVLLLHMSEDQAFFLLRHLMFRRGLRKLYLPDMAALQLHLYQLSRLLRDRLPSVYNHFDKHEVSPTLYAAPWLLTLFASQFPLGFVTRVFDLLFLESSEVIFRVALALLEENQEQLLLCDSFEEIMEYLKIKVPAVDKIILDRVMKRVFYPDMEIAKQLNEYRVEYQMLQEEMLSVKLLSEKIDNLEMLNNQLTQQNAHLTSQLDIAVSSFQRFENTRGNHQASIHKMESQNRSLEVTVMTLGNFIQQLIETRTDIEIPGDVRRIIAQLTVAEKRRNNFTKAFPLKVIEDNNNRYEPMKSNSTGRDSKNLLKGNSIEPPYPLKSALSQPNLGAKLEKMSSFFANSHNHIKQQRAQMAALRSDSGADRMILNNNNNINNINNNDENDPKTVNIDIQITDTVNTSSMDNLNQNDDNLKIDSVSLEKSNSLPVNVKMKLKSTKSAYELGSVKKILTTKLEDTSDNITNLTGTIHPLDSCSDVNFKYGGTTKLKCIKPIRLAPINQSGTASERVPVDSGIQKEIQSSQNPEIATR</sequence>
<dbReference type="InterPro" id="IPR021785">
    <property type="entry name" value="DUF3350"/>
</dbReference>
<dbReference type="GO" id="GO:0005096">
    <property type="term" value="F:GTPase activator activity"/>
    <property type="evidence" value="ECO:0007669"/>
    <property type="project" value="UniProtKB-KW"/>
</dbReference>
<keyword evidence="7" id="KW-1185">Reference proteome</keyword>
<dbReference type="FunFam" id="1.10.8.270:FF:000001">
    <property type="entry name" value="TBC1 domain family member 1"/>
    <property type="match status" value="1"/>
</dbReference>
<dbReference type="PANTHER" id="PTHR47219">
    <property type="entry name" value="RAB GTPASE-ACTIVATING PROTEIN 1-LIKE"/>
    <property type="match status" value="1"/>
</dbReference>
<dbReference type="InterPro" id="IPR000195">
    <property type="entry name" value="Rab-GAP-TBC_dom"/>
</dbReference>
<dbReference type="SUPFAM" id="SSF50729">
    <property type="entry name" value="PH domain-like"/>
    <property type="match status" value="1"/>
</dbReference>